<dbReference type="OrthoDB" id="3268778at2759"/>
<evidence type="ECO:0000256" key="1">
    <source>
        <dbReference type="SAM" id="MobiDB-lite"/>
    </source>
</evidence>
<gene>
    <name evidence="2" type="ORF">CTheo_7130</name>
</gene>
<dbReference type="EMBL" id="SSOP01000271">
    <property type="protein sequence ID" value="KAB5589436.1"/>
    <property type="molecule type" value="Genomic_DNA"/>
</dbReference>
<organism evidence="2 3">
    <name type="scientific">Ceratobasidium theobromae</name>
    <dbReference type="NCBI Taxonomy" id="1582974"/>
    <lineage>
        <taxon>Eukaryota</taxon>
        <taxon>Fungi</taxon>
        <taxon>Dikarya</taxon>
        <taxon>Basidiomycota</taxon>
        <taxon>Agaricomycotina</taxon>
        <taxon>Agaricomycetes</taxon>
        <taxon>Cantharellales</taxon>
        <taxon>Ceratobasidiaceae</taxon>
        <taxon>Ceratobasidium</taxon>
    </lineage>
</organism>
<proteinExistence type="predicted"/>
<name>A0A5N5QDB7_9AGAM</name>
<protein>
    <submittedName>
        <fullName evidence="2">Uncharacterized protein</fullName>
    </submittedName>
</protein>
<comment type="caution">
    <text evidence="2">The sequence shown here is derived from an EMBL/GenBank/DDBJ whole genome shotgun (WGS) entry which is preliminary data.</text>
</comment>
<evidence type="ECO:0000313" key="3">
    <source>
        <dbReference type="Proteomes" id="UP000383932"/>
    </source>
</evidence>
<keyword evidence="3" id="KW-1185">Reference proteome</keyword>
<reference evidence="2 3" key="1">
    <citation type="journal article" date="2019" name="Fungal Biol. Biotechnol.">
        <title>Draft genome sequence of fastidious pathogen Ceratobasidium theobromae, which causes vascular-streak dieback in Theobroma cacao.</title>
        <authorList>
            <person name="Ali S.S."/>
            <person name="Asman A."/>
            <person name="Shao J."/>
            <person name="Firmansyah A.P."/>
            <person name="Susilo A.W."/>
            <person name="Rosmana A."/>
            <person name="McMahon P."/>
            <person name="Junaid M."/>
            <person name="Guest D."/>
            <person name="Kheng T.Y."/>
            <person name="Meinhardt L.W."/>
            <person name="Bailey B.A."/>
        </authorList>
    </citation>
    <scope>NUCLEOTIDE SEQUENCE [LARGE SCALE GENOMIC DNA]</scope>
    <source>
        <strain evidence="2 3">CT2</strain>
    </source>
</reference>
<evidence type="ECO:0000313" key="2">
    <source>
        <dbReference type="EMBL" id="KAB5589436.1"/>
    </source>
</evidence>
<accession>A0A5N5QDB7</accession>
<dbReference type="Proteomes" id="UP000383932">
    <property type="component" value="Unassembled WGS sequence"/>
</dbReference>
<sequence>MALAFLTGNMYCPANGELVISTETFTVHGHYADDEPKTALPLSVLAIGIVRGILENNTTLETEVYHCLQVPVPTAGALLLGWGALSHFNQDGLAFVLIDSVLFFSFNPNSSRPTVQTPGKGKHKSELTGPPACLTPSPKKTKPDPPPFGPHQEFCALLASHEALDSAYVRIKWDLPNMTGSVSS</sequence>
<feature type="region of interest" description="Disordered" evidence="1">
    <location>
        <begin position="112"/>
        <end position="149"/>
    </location>
</feature>
<dbReference type="AlphaFoldDB" id="A0A5N5QDB7"/>